<gene>
    <name evidence="2" type="ORF">GGQ98_001812</name>
</gene>
<evidence type="ECO:0008006" key="4">
    <source>
        <dbReference type="Google" id="ProtNLM"/>
    </source>
</evidence>
<name>A0A7W7B334_9SPHN</name>
<dbReference type="RefSeq" id="WP_184068289.1">
    <property type="nucleotide sequence ID" value="NZ_JACHNZ010000018.1"/>
</dbReference>
<organism evidence="2 3">
    <name type="scientific">Sphingosinicella soli</name>
    <dbReference type="NCBI Taxonomy" id="333708"/>
    <lineage>
        <taxon>Bacteria</taxon>
        <taxon>Pseudomonadati</taxon>
        <taxon>Pseudomonadota</taxon>
        <taxon>Alphaproteobacteria</taxon>
        <taxon>Sphingomonadales</taxon>
        <taxon>Sphingosinicellaceae</taxon>
        <taxon>Sphingosinicella</taxon>
    </lineage>
</organism>
<dbReference type="Proteomes" id="UP000566324">
    <property type="component" value="Unassembled WGS sequence"/>
</dbReference>
<dbReference type="EMBL" id="JACHNZ010000018">
    <property type="protein sequence ID" value="MBB4632193.1"/>
    <property type="molecule type" value="Genomic_DNA"/>
</dbReference>
<keyword evidence="1" id="KW-0732">Signal</keyword>
<dbReference type="AlphaFoldDB" id="A0A7W7B334"/>
<sequence>MKTNSKMVVCGAAALLSVSLAAPAAAQNCWNGAAVKAAKVRDMQTLLMVGALQCRSTAHDVLGHYNRFVKTHRAAISAHNDILKTHFVRAGKARDYDRFATAMANGHSAGAGNPAFCKETAALAEQVAGLSRSEVEAIADRMFTAPKGVGRTCS</sequence>
<evidence type="ECO:0000313" key="3">
    <source>
        <dbReference type="Proteomes" id="UP000566324"/>
    </source>
</evidence>
<comment type="caution">
    <text evidence="2">The sequence shown here is derived from an EMBL/GenBank/DDBJ whole genome shotgun (WGS) entry which is preliminary data.</text>
</comment>
<protein>
    <recommendedName>
        <fullName evidence="4">S-adenosyl-L-homocysteine hydrolase</fullName>
    </recommendedName>
</protein>
<evidence type="ECO:0000313" key="2">
    <source>
        <dbReference type="EMBL" id="MBB4632193.1"/>
    </source>
</evidence>
<reference evidence="2 3" key="1">
    <citation type="submission" date="2020-08" db="EMBL/GenBank/DDBJ databases">
        <title>Genomic Encyclopedia of Type Strains, Phase IV (KMG-IV): sequencing the most valuable type-strain genomes for metagenomic binning, comparative biology and taxonomic classification.</title>
        <authorList>
            <person name="Goeker M."/>
        </authorList>
    </citation>
    <scope>NUCLEOTIDE SEQUENCE [LARGE SCALE GENOMIC DNA]</scope>
    <source>
        <strain evidence="2 3">DSM 17328</strain>
    </source>
</reference>
<keyword evidence="3" id="KW-1185">Reference proteome</keyword>
<feature type="signal peptide" evidence="1">
    <location>
        <begin position="1"/>
        <end position="26"/>
    </location>
</feature>
<proteinExistence type="predicted"/>
<feature type="chain" id="PRO_5030518328" description="S-adenosyl-L-homocysteine hydrolase" evidence="1">
    <location>
        <begin position="27"/>
        <end position="154"/>
    </location>
</feature>
<evidence type="ECO:0000256" key="1">
    <source>
        <dbReference type="SAM" id="SignalP"/>
    </source>
</evidence>
<accession>A0A7W7B334</accession>